<comment type="caution">
    <text evidence="1">The sequence shown here is derived from an EMBL/GenBank/DDBJ whole genome shotgun (WGS) entry which is preliminary data.</text>
</comment>
<proteinExistence type="predicted"/>
<accession>A0A367WLK6</accession>
<sequence>MLLNAQELDGLKDSAQSSRKGRLKAVFLAEIAATPSGTMSPASFFDRNFEAALALPALRDDELLDLCQIAYWQQIDLQVLPAYQRCKKEQKWPGRALYLSAILESVKENVIS</sequence>
<reference evidence="1 2" key="1">
    <citation type="submission" date="2014-07" db="EMBL/GenBank/DDBJ databases">
        <title>Draft genome sequence of Thalassospira profundimaris S25-3-2.</title>
        <authorList>
            <person name="Lai Q."/>
            <person name="Shao Z."/>
        </authorList>
    </citation>
    <scope>NUCLEOTIDE SEQUENCE [LARGE SCALE GENOMIC DNA]</scope>
    <source>
        <strain evidence="1 2">S25-3-2</strain>
    </source>
</reference>
<gene>
    <name evidence="1" type="ORF">TH25_23730</name>
</gene>
<evidence type="ECO:0000313" key="1">
    <source>
        <dbReference type="EMBL" id="RCK41440.1"/>
    </source>
</evidence>
<evidence type="ECO:0000313" key="2">
    <source>
        <dbReference type="Proteomes" id="UP000252517"/>
    </source>
</evidence>
<protein>
    <submittedName>
        <fullName evidence="1">Uncharacterized protein</fullName>
    </submittedName>
</protein>
<name>A0A367WLK6_9PROT</name>
<dbReference type="Proteomes" id="UP000252517">
    <property type="component" value="Unassembled WGS sequence"/>
</dbReference>
<organism evidence="1 2">
    <name type="scientific">Thalassospira profundimaris</name>
    <dbReference type="NCBI Taxonomy" id="502049"/>
    <lineage>
        <taxon>Bacteria</taxon>
        <taxon>Pseudomonadati</taxon>
        <taxon>Pseudomonadota</taxon>
        <taxon>Alphaproteobacteria</taxon>
        <taxon>Rhodospirillales</taxon>
        <taxon>Thalassospiraceae</taxon>
        <taxon>Thalassospira</taxon>
    </lineage>
</organism>
<dbReference type="EMBL" id="JPWH01000034">
    <property type="protein sequence ID" value="RCK41440.1"/>
    <property type="molecule type" value="Genomic_DNA"/>
</dbReference>
<dbReference type="AlphaFoldDB" id="A0A367WLK6"/>